<evidence type="ECO:0000313" key="2">
    <source>
        <dbReference type="EMBL" id="MUK88843.1"/>
    </source>
</evidence>
<comment type="caution">
    <text evidence="2">The sequence shown here is derived from an EMBL/GenBank/DDBJ whole genome shotgun (WGS) entry which is preliminary data.</text>
</comment>
<proteinExistence type="predicted"/>
<dbReference type="Gene3D" id="2.30.31.70">
    <property type="match status" value="1"/>
</dbReference>
<dbReference type="Pfam" id="PF02229">
    <property type="entry name" value="PC4"/>
    <property type="match status" value="1"/>
</dbReference>
<organism evidence="2 3">
    <name type="scientific">Ornithinibacillus caprae</name>
    <dbReference type="NCBI Taxonomy" id="2678566"/>
    <lineage>
        <taxon>Bacteria</taxon>
        <taxon>Bacillati</taxon>
        <taxon>Bacillota</taxon>
        <taxon>Bacilli</taxon>
        <taxon>Bacillales</taxon>
        <taxon>Bacillaceae</taxon>
        <taxon>Ornithinibacillus</taxon>
    </lineage>
</organism>
<keyword evidence="3" id="KW-1185">Reference proteome</keyword>
<sequence length="72" mass="8299">MAEIKYEIVETIAVLSESPKGWKKELNLVSWNGRDPKYDIRDWSPDHEKMGKGITLSKEDVQNLKVALENIN</sequence>
<dbReference type="Proteomes" id="UP000469125">
    <property type="component" value="Unassembled WGS sequence"/>
</dbReference>
<evidence type="ECO:0000313" key="3">
    <source>
        <dbReference type="Proteomes" id="UP000469125"/>
    </source>
</evidence>
<dbReference type="InterPro" id="IPR017154">
    <property type="entry name" value="PC4-like"/>
</dbReference>
<dbReference type="RefSeq" id="WP_155668820.1">
    <property type="nucleotide sequence ID" value="NZ_WOCA01000007.1"/>
</dbReference>
<feature type="domain" description="Transcriptional coactivator p15 (PC4) C-terminal" evidence="1">
    <location>
        <begin position="19"/>
        <end position="65"/>
    </location>
</feature>
<dbReference type="PIRSF" id="PIRSF037246">
    <property type="entry name" value="UCP037246"/>
    <property type="match status" value="1"/>
</dbReference>
<dbReference type="AlphaFoldDB" id="A0A6N8FHC7"/>
<dbReference type="GO" id="GO:0003677">
    <property type="term" value="F:DNA binding"/>
    <property type="evidence" value="ECO:0007669"/>
    <property type="project" value="InterPro"/>
</dbReference>
<dbReference type="GO" id="GO:0006355">
    <property type="term" value="P:regulation of DNA-templated transcription"/>
    <property type="evidence" value="ECO:0007669"/>
    <property type="project" value="InterPro"/>
</dbReference>
<evidence type="ECO:0000259" key="1">
    <source>
        <dbReference type="Pfam" id="PF02229"/>
    </source>
</evidence>
<gene>
    <name evidence="2" type="ORF">GMD78_10610</name>
</gene>
<dbReference type="InterPro" id="IPR003173">
    <property type="entry name" value="PC4_C"/>
</dbReference>
<reference evidence="2 3" key="1">
    <citation type="submission" date="2019-11" db="EMBL/GenBank/DDBJ databases">
        <authorList>
            <person name="Li X."/>
        </authorList>
    </citation>
    <scope>NUCLEOTIDE SEQUENCE [LARGE SCALE GENOMIC DNA]</scope>
    <source>
        <strain evidence="2 3">L9</strain>
    </source>
</reference>
<protein>
    <recommendedName>
        <fullName evidence="1">Transcriptional coactivator p15 (PC4) C-terminal domain-containing protein</fullName>
    </recommendedName>
</protein>
<name>A0A6N8FHC7_9BACI</name>
<accession>A0A6N8FHC7</accession>
<dbReference type="EMBL" id="WOCA01000007">
    <property type="protein sequence ID" value="MUK88843.1"/>
    <property type="molecule type" value="Genomic_DNA"/>
</dbReference>